<evidence type="ECO:0000313" key="2">
    <source>
        <dbReference type="EMBL" id="ETL36707.1"/>
    </source>
</evidence>
<feature type="non-terminal residue" evidence="2">
    <location>
        <position position="158"/>
    </location>
</feature>
<accession>W2IT59</accession>
<feature type="compositionally biased region" description="Basic residues" evidence="1">
    <location>
        <begin position="39"/>
        <end position="51"/>
    </location>
</feature>
<gene>
    <name evidence="2" type="ORF">L916_11361</name>
</gene>
<organism evidence="2">
    <name type="scientific">Phytophthora nicotianae</name>
    <name type="common">Potato buckeye rot agent</name>
    <name type="synonym">Phytophthora parasitica</name>
    <dbReference type="NCBI Taxonomy" id="4792"/>
    <lineage>
        <taxon>Eukaryota</taxon>
        <taxon>Sar</taxon>
        <taxon>Stramenopiles</taxon>
        <taxon>Oomycota</taxon>
        <taxon>Peronosporomycetes</taxon>
        <taxon>Peronosporales</taxon>
        <taxon>Peronosporaceae</taxon>
        <taxon>Phytophthora</taxon>
    </lineage>
</organism>
<feature type="compositionally biased region" description="Basic and acidic residues" evidence="1">
    <location>
        <begin position="95"/>
        <end position="105"/>
    </location>
</feature>
<name>W2IT59_PHYNI</name>
<dbReference type="EMBL" id="KI673712">
    <property type="protein sequence ID" value="ETL36707.1"/>
    <property type="molecule type" value="Genomic_DNA"/>
</dbReference>
<feature type="region of interest" description="Disordered" evidence="1">
    <location>
        <begin position="1"/>
        <end position="105"/>
    </location>
</feature>
<protein>
    <submittedName>
        <fullName evidence="2">Uncharacterized protein</fullName>
    </submittedName>
</protein>
<sequence>MPKTTKARTAETSGSRPAMKDSAKKEARPVPIKPERRPSRPGKKKDRRRHNALSDSDFSSSSSSNSEDSSSSSSDSSSEETRPSMGWRSLCQEMALRKSEQERSQQIKRFVKNLKDKGLRSTLRRQRFRTLEDLEYILQQDEDLSLDGGYNTPRHLGR</sequence>
<feature type="compositionally biased region" description="Low complexity" evidence="1">
    <location>
        <begin position="54"/>
        <end position="76"/>
    </location>
</feature>
<reference evidence="2" key="1">
    <citation type="submission" date="2013-11" db="EMBL/GenBank/DDBJ databases">
        <title>The Genome Sequence of Phytophthora parasitica CJ05E6.</title>
        <authorList>
            <consortium name="The Broad Institute Genomics Platform"/>
            <person name="Russ C."/>
            <person name="Tyler B."/>
            <person name="Panabieres F."/>
            <person name="Shan W."/>
            <person name="Tripathy S."/>
            <person name="Grunwald N."/>
            <person name="Machado M."/>
            <person name="Johnson C.S."/>
            <person name="Arredondo F."/>
            <person name="Hong C."/>
            <person name="Coffey M."/>
            <person name="Young S.K."/>
            <person name="Zeng Q."/>
            <person name="Gargeya S."/>
            <person name="Fitzgerald M."/>
            <person name="Abouelleil A."/>
            <person name="Alvarado L."/>
            <person name="Chapman S.B."/>
            <person name="Gainer-Dewar J."/>
            <person name="Goldberg J."/>
            <person name="Griggs A."/>
            <person name="Gujja S."/>
            <person name="Hansen M."/>
            <person name="Howarth C."/>
            <person name="Imamovic A."/>
            <person name="Ireland A."/>
            <person name="Larimer J."/>
            <person name="McCowan C."/>
            <person name="Murphy C."/>
            <person name="Pearson M."/>
            <person name="Poon T.W."/>
            <person name="Priest M."/>
            <person name="Roberts A."/>
            <person name="Saif S."/>
            <person name="Shea T."/>
            <person name="Sykes S."/>
            <person name="Wortman J."/>
            <person name="Nusbaum C."/>
            <person name="Birren B."/>
        </authorList>
    </citation>
    <scope>NUCLEOTIDE SEQUENCE [LARGE SCALE GENOMIC DNA]</scope>
    <source>
        <strain evidence="2">CJ05E6</strain>
    </source>
</reference>
<proteinExistence type="predicted"/>
<evidence type="ECO:0000256" key="1">
    <source>
        <dbReference type="SAM" id="MobiDB-lite"/>
    </source>
</evidence>
<dbReference type="Proteomes" id="UP000053864">
    <property type="component" value="Unassembled WGS sequence"/>
</dbReference>
<dbReference type="AlphaFoldDB" id="W2IT59"/>
<feature type="compositionally biased region" description="Basic and acidic residues" evidence="1">
    <location>
        <begin position="18"/>
        <end position="38"/>
    </location>
</feature>